<dbReference type="EMBL" id="NFDE01000057">
    <property type="protein sequence ID" value="OTX86874.1"/>
    <property type="molecule type" value="Genomic_DNA"/>
</dbReference>
<dbReference type="Proteomes" id="UP000194945">
    <property type="component" value="Unassembled WGS sequence"/>
</dbReference>
<dbReference type="RefSeq" id="WP_086422955.1">
    <property type="nucleotide sequence ID" value="NZ_NFDE01000057.1"/>
</dbReference>
<sequence length="76" mass="8928">MSNIDAFKYLVITKNWLEQAECFNEDGSINVEKLNSLTKGHKYIIDEATFFTNDKLLNELKKSVQIRKRLFSQNEN</sequence>
<protein>
    <submittedName>
        <fullName evidence="1">Uncharacterized protein</fullName>
    </submittedName>
</protein>
<comment type="caution">
    <text evidence="1">The sequence shown here is derived from an EMBL/GenBank/DDBJ whole genome shotgun (WGS) entry which is preliminary data.</text>
</comment>
<dbReference type="AlphaFoldDB" id="A0A242Z354"/>
<proteinExistence type="predicted"/>
<reference evidence="1 2" key="1">
    <citation type="submission" date="2016-10" db="EMBL/GenBank/DDBJ databases">
        <title>Comparative genomics of Bacillus thuringiensis reveals a path to pathogens against multiple invertebrate hosts.</title>
        <authorList>
            <person name="Zheng J."/>
            <person name="Gao Q."/>
            <person name="Liu H."/>
            <person name="Peng D."/>
            <person name="Ruan L."/>
            <person name="Sun M."/>
        </authorList>
    </citation>
    <scope>NUCLEOTIDE SEQUENCE [LARGE SCALE GENOMIC DNA]</scope>
    <source>
        <strain evidence="1">BGSC 4BK1</strain>
    </source>
</reference>
<organism evidence="1 2">
    <name type="scientific">Bacillus wiedmannii</name>
    <dbReference type="NCBI Taxonomy" id="1890302"/>
    <lineage>
        <taxon>Bacteria</taxon>
        <taxon>Bacillati</taxon>
        <taxon>Bacillota</taxon>
        <taxon>Bacilli</taxon>
        <taxon>Bacillales</taxon>
        <taxon>Bacillaceae</taxon>
        <taxon>Bacillus</taxon>
        <taxon>Bacillus cereus group</taxon>
    </lineage>
</organism>
<evidence type="ECO:0000313" key="2">
    <source>
        <dbReference type="Proteomes" id="UP000194945"/>
    </source>
</evidence>
<name>A0A242Z354_9BACI</name>
<evidence type="ECO:0000313" key="1">
    <source>
        <dbReference type="EMBL" id="OTX86874.1"/>
    </source>
</evidence>
<accession>A0A242Z354</accession>
<gene>
    <name evidence="1" type="ORF">BK730_19730</name>
</gene>